<keyword evidence="4" id="KW-0472">Membrane</keyword>
<organism evidence="6 7">
    <name type="scientific">Ophiocordyceps australis</name>
    <dbReference type="NCBI Taxonomy" id="1399860"/>
    <lineage>
        <taxon>Eukaryota</taxon>
        <taxon>Fungi</taxon>
        <taxon>Dikarya</taxon>
        <taxon>Ascomycota</taxon>
        <taxon>Pezizomycotina</taxon>
        <taxon>Sordariomycetes</taxon>
        <taxon>Hypocreomycetidae</taxon>
        <taxon>Hypocreales</taxon>
        <taxon>Ophiocordycipitaceae</taxon>
        <taxon>Ophiocordyceps</taxon>
    </lineage>
</organism>
<keyword evidence="2" id="KW-0328">Glycosyltransferase</keyword>
<keyword evidence="7" id="KW-1185">Reference proteome</keyword>
<dbReference type="InterPro" id="IPR050757">
    <property type="entry name" value="Collagen_mod_GT25"/>
</dbReference>
<reference evidence="6 7" key="1">
    <citation type="submission" date="2017-06" db="EMBL/GenBank/DDBJ databases">
        <title>Ant-infecting Ophiocordyceps genomes reveal a high diversity of potential behavioral manipulation genes and a possible major role for enterotoxins.</title>
        <authorList>
            <person name="De Bekker C."/>
            <person name="Evans H.C."/>
            <person name="Brachmann A."/>
            <person name="Hughes D.P."/>
        </authorList>
    </citation>
    <scope>NUCLEOTIDE SEQUENCE [LARGE SCALE GENOMIC DNA]</scope>
    <source>
        <strain evidence="6 7">1348a</strain>
    </source>
</reference>
<comment type="similarity">
    <text evidence="1">Belongs to the glycosyltransferase 25 family.</text>
</comment>
<dbReference type="OrthoDB" id="47375at2759"/>
<proteinExistence type="inferred from homology"/>
<comment type="caution">
    <text evidence="6">The sequence shown here is derived from an EMBL/GenBank/DDBJ whole genome shotgun (WGS) entry which is preliminary data.</text>
</comment>
<keyword evidence="3" id="KW-0808">Transferase</keyword>
<name>A0A2C5YQ33_9HYPO</name>
<dbReference type="AlphaFoldDB" id="A0A2C5YQ33"/>
<dbReference type="PANTHER" id="PTHR10730">
    <property type="entry name" value="PROCOLLAGEN-LYSINE,2-OXOGLUTARATE 5-DIOXYGENASE/GLYCOSYLTRANSFERASE 25 FAMILY MEMBER"/>
    <property type="match status" value="1"/>
</dbReference>
<dbReference type="EMBL" id="NJEU01000907">
    <property type="protein sequence ID" value="PHH69630.1"/>
    <property type="molecule type" value="Genomic_DNA"/>
</dbReference>
<dbReference type="GO" id="GO:0016740">
    <property type="term" value="F:transferase activity"/>
    <property type="evidence" value="ECO:0007669"/>
    <property type="project" value="UniProtKB-KW"/>
</dbReference>
<evidence type="ECO:0000256" key="4">
    <source>
        <dbReference type="SAM" id="Phobius"/>
    </source>
</evidence>
<evidence type="ECO:0000259" key="5">
    <source>
        <dbReference type="Pfam" id="PF01755"/>
    </source>
</evidence>
<evidence type="ECO:0000256" key="3">
    <source>
        <dbReference type="ARBA" id="ARBA00022679"/>
    </source>
</evidence>
<dbReference type="CDD" id="cd06532">
    <property type="entry name" value="Glyco_transf_25"/>
    <property type="match status" value="1"/>
</dbReference>
<keyword evidence="4" id="KW-1133">Transmembrane helix</keyword>
<evidence type="ECO:0000256" key="1">
    <source>
        <dbReference type="ARBA" id="ARBA00006721"/>
    </source>
</evidence>
<gene>
    <name evidence="6" type="ORF">CDD82_7629</name>
</gene>
<sequence>MHHSLFSKPLALIWAAIIIACGIILFRRDLFVASDAAHRYVASITKAPAAPFPQAAPSLVSLDTIQNRTLGFEKIFVVSLPSRTDRRDGMVLQAGLSDMAIEFIDGLQNSQISEPSIPKADDGSFLQDQGLGAWRAHMNAIQEVVRRNLSTAFIMEDDGDWDIRFKGQLQHVAQATRALVQPLASDSTSYADATFPRRPHGHAPVPDIMFDSLPETLPPQHSPYGDGWDVLWIGHCGQSFPKDDNQVLSRGRVIQNNDSTVPKKQHLESPFNQPFTLSDDYPDHTRAVHHSQQGICSAGYGVTQSGARQLLLELGLKEVTQPFDLLLRRFCDGTAGRGKHTCITTQPSLINVHRPRGHLASESDIGNAAEGFRAVGETKMIRISTRLNAAALLYGEEPKDQYPDE</sequence>
<protein>
    <recommendedName>
        <fullName evidence="5">Glycosyl transferase family 25 domain-containing protein</fullName>
    </recommendedName>
</protein>
<accession>A0A2C5YQ33</accession>
<dbReference type="Pfam" id="PF01755">
    <property type="entry name" value="Glyco_transf_25"/>
    <property type="match status" value="1"/>
</dbReference>
<dbReference type="PANTHER" id="PTHR10730:SF53">
    <property type="entry name" value="GLYCOSYLTRANSFERASE 25 FAMILY MEMBER"/>
    <property type="match status" value="1"/>
</dbReference>
<evidence type="ECO:0000313" key="7">
    <source>
        <dbReference type="Proteomes" id="UP000224854"/>
    </source>
</evidence>
<feature type="transmembrane region" description="Helical" evidence="4">
    <location>
        <begin position="6"/>
        <end position="26"/>
    </location>
</feature>
<evidence type="ECO:0000256" key="2">
    <source>
        <dbReference type="ARBA" id="ARBA00022676"/>
    </source>
</evidence>
<dbReference type="InterPro" id="IPR002654">
    <property type="entry name" value="Glyco_trans_25"/>
</dbReference>
<evidence type="ECO:0000313" key="6">
    <source>
        <dbReference type="EMBL" id="PHH69630.1"/>
    </source>
</evidence>
<keyword evidence="4" id="KW-0812">Transmembrane</keyword>
<dbReference type="Proteomes" id="UP000224854">
    <property type="component" value="Unassembled WGS sequence"/>
</dbReference>
<feature type="domain" description="Glycosyl transferase family 25" evidence="5">
    <location>
        <begin position="73"/>
        <end position="175"/>
    </location>
</feature>